<dbReference type="GO" id="GO:0006508">
    <property type="term" value="P:proteolysis"/>
    <property type="evidence" value="ECO:0007669"/>
    <property type="project" value="InterPro"/>
</dbReference>
<reference evidence="3 4" key="1">
    <citation type="submission" date="2018-06" db="EMBL/GenBank/DDBJ databases">
        <title>Chryseolinea flavus sp. nov., a member of the phylum Bacteroidetes isolated from soil.</title>
        <authorList>
            <person name="Li Y."/>
            <person name="Wang J."/>
        </authorList>
    </citation>
    <scope>NUCLEOTIDE SEQUENCE [LARGE SCALE GENOMIC DNA]</scope>
    <source>
        <strain evidence="3 4">SDU1-6</strain>
    </source>
</reference>
<dbReference type="RefSeq" id="WP_112750093.1">
    <property type="nucleotide sequence ID" value="NZ_QMFY01000029.1"/>
</dbReference>
<dbReference type="SUPFAM" id="SSF52096">
    <property type="entry name" value="ClpP/crotonase"/>
    <property type="match status" value="1"/>
</dbReference>
<evidence type="ECO:0000256" key="1">
    <source>
        <dbReference type="SAM" id="SignalP"/>
    </source>
</evidence>
<dbReference type="AlphaFoldDB" id="A0A364XUB3"/>
<sequence>MKRIVTYLLLCFPLGLLAQNASSTVPETDALHKLEVALEKGQYEISHYNTACYFSLAGKSALAFTYLEKAVAEGFSDLKVMENDGDLFSLHQDARWQEVLKRVQQNKKEREKTSELFFNQKLFWDSEHFVTPYAQNISDEEKIAGLSKLWSEAKYNFVNFDLIPNVNFDSLYFAYLPQVRGSKSTLEYYLILESFFAKLKDGHTNVFMPRELTDSVYARPLIRTRLIEGKVLIVGVHDPTLSKLGIAIGQEVVTVNDIPAKEYAARYVTPYQCASTPQDLQTHSFEHAFLRGSLSRPIKLQLRDATNKLHEHTIFRVKPAERSKKLRTPTFVYKVLRGNIAYIALNTFSNDSSAIEFASKFTEISKANAIIFDVRNNGGGNTTPGWNILSYLIDQPNEVHAYYTRDYKPTFRAWEVDQQVDIFKSKIFPNRKWLYTKPVIVLTSARTFSAAEDFAAAFKTLNRGKLLGEATGGSSGQPLMIQLPGNGSARICTKRDMLGNGEEFVGKGIQPDHRVAPTIQDVRKGIDTELEAALKILLK</sequence>
<dbReference type="PANTHER" id="PTHR32060">
    <property type="entry name" value="TAIL-SPECIFIC PROTEASE"/>
    <property type="match status" value="1"/>
</dbReference>
<protein>
    <recommendedName>
        <fullName evidence="2">Tail specific protease domain-containing protein</fullName>
    </recommendedName>
</protein>
<dbReference type="SMART" id="SM00245">
    <property type="entry name" value="TSPc"/>
    <property type="match status" value="1"/>
</dbReference>
<evidence type="ECO:0000259" key="2">
    <source>
        <dbReference type="SMART" id="SM00245"/>
    </source>
</evidence>
<dbReference type="InterPro" id="IPR029045">
    <property type="entry name" value="ClpP/crotonase-like_dom_sf"/>
</dbReference>
<evidence type="ECO:0000313" key="4">
    <source>
        <dbReference type="Proteomes" id="UP000251889"/>
    </source>
</evidence>
<dbReference type="Proteomes" id="UP000251889">
    <property type="component" value="Unassembled WGS sequence"/>
</dbReference>
<feature type="signal peptide" evidence="1">
    <location>
        <begin position="1"/>
        <end position="18"/>
    </location>
</feature>
<dbReference type="PANTHER" id="PTHR32060:SF22">
    <property type="entry name" value="CARBOXYL-TERMINAL-PROCESSING PEPTIDASE 3, CHLOROPLASTIC"/>
    <property type="match status" value="1"/>
</dbReference>
<dbReference type="InterPro" id="IPR005151">
    <property type="entry name" value="Tail-specific_protease"/>
</dbReference>
<feature type="chain" id="PRO_5016660593" description="Tail specific protease domain-containing protein" evidence="1">
    <location>
        <begin position="19"/>
        <end position="539"/>
    </location>
</feature>
<gene>
    <name evidence="3" type="ORF">DQQ10_27100</name>
</gene>
<keyword evidence="4" id="KW-1185">Reference proteome</keyword>
<dbReference type="CDD" id="cd07563">
    <property type="entry name" value="Peptidase_S41_IRBP"/>
    <property type="match status" value="1"/>
</dbReference>
<organism evidence="3 4">
    <name type="scientific">Pseudochryseolinea flava</name>
    <dbReference type="NCBI Taxonomy" id="2059302"/>
    <lineage>
        <taxon>Bacteria</taxon>
        <taxon>Pseudomonadati</taxon>
        <taxon>Bacteroidota</taxon>
        <taxon>Cytophagia</taxon>
        <taxon>Cytophagales</taxon>
        <taxon>Fulvivirgaceae</taxon>
        <taxon>Pseudochryseolinea</taxon>
    </lineage>
</organism>
<comment type="caution">
    <text evidence="3">The sequence shown here is derived from an EMBL/GenBank/DDBJ whole genome shotgun (WGS) entry which is preliminary data.</text>
</comment>
<dbReference type="GO" id="GO:0004175">
    <property type="term" value="F:endopeptidase activity"/>
    <property type="evidence" value="ECO:0007669"/>
    <property type="project" value="TreeGrafter"/>
</dbReference>
<proteinExistence type="predicted"/>
<dbReference type="EMBL" id="QMFY01000029">
    <property type="protein sequence ID" value="RAV97709.1"/>
    <property type="molecule type" value="Genomic_DNA"/>
</dbReference>
<feature type="domain" description="Tail specific protease" evidence="2">
    <location>
        <begin position="307"/>
        <end position="516"/>
    </location>
</feature>
<dbReference type="Gene3D" id="3.30.750.44">
    <property type="match status" value="1"/>
</dbReference>
<keyword evidence="1" id="KW-0732">Signal</keyword>
<dbReference type="OrthoDB" id="9812068at2"/>
<dbReference type="NCBIfam" id="NF047558">
    <property type="entry name" value="TPR_END_plus"/>
    <property type="match status" value="1"/>
</dbReference>
<accession>A0A364XUB3</accession>
<dbReference type="Gene3D" id="3.90.226.10">
    <property type="entry name" value="2-enoyl-CoA Hydratase, Chain A, domain 1"/>
    <property type="match status" value="1"/>
</dbReference>
<dbReference type="Pfam" id="PF03572">
    <property type="entry name" value="Peptidase_S41"/>
    <property type="match status" value="1"/>
</dbReference>
<dbReference type="GO" id="GO:0008236">
    <property type="term" value="F:serine-type peptidase activity"/>
    <property type="evidence" value="ECO:0007669"/>
    <property type="project" value="InterPro"/>
</dbReference>
<evidence type="ECO:0000313" key="3">
    <source>
        <dbReference type="EMBL" id="RAV97709.1"/>
    </source>
</evidence>
<name>A0A364XUB3_9BACT</name>